<keyword evidence="4 6" id="KW-0418">Kinase</keyword>
<proteinExistence type="inferred from homology"/>
<keyword evidence="5 6" id="KW-0067">ATP-binding</keyword>
<dbReference type="Pfam" id="PF00406">
    <property type="entry name" value="ADK"/>
    <property type="match status" value="1"/>
</dbReference>
<evidence type="ECO:0000256" key="7">
    <source>
        <dbReference type="RuleBase" id="RU003330"/>
    </source>
</evidence>
<feature type="binding site" evidence="6">
    <location>
        <position position="160"/>
    </location>
    <ligand>
        <name>AMP</name>
        <dbReference type="ChEBI" id="CHEBI:456215"/>
    </ligand>
</feature>
<dbReference type="Gene3D" id="3.40.50.300">
    <property type="entry name" value="P-loop containing nucleotide triphosphate hydrolases"/>
    <property type="match status" value="1"/>
</dbReference>
<dbReference type="PROSITE" id="PS00113">
    <property type="entry name" value="ADENYLATE_KINASE"/>
    <property type="match status" value="1"/>
</dbReference>
<evidence type="ECO:0000313" key="11">
    <source>
        <dbReference type="Proteomes" id="UP000295757"/>
    </source>
</evidence>
<reference evidence="10 11" key="1">
    <citation type="submission" date="2019-03" db="EMBL/GenBank/DDBJ databases">
        <title>Genomic Encyclopedia of Archaeal and Bacterial Type Strains, Phase II (KMG-II): from individual species to whole genera.</title>
        <authorList>
            <person name="Goeker M."/>
        </authorList>
    </citation>
    <scope>NUCLEOTIDE SEQUENCE [LARGE SCALE GENOMIC DNA]</scope>
    <source>
        <strain evidence="10 11">ATCC 35214</strain>
    </source>
</reference>
<dbReference type="AlphaFoldDB" id="A0A4R7UD07"/>
<evidence type="ECO:0000256" key="2">
    <source>
        <dbReference type="ARBA" id="ARBA00022727"/>
    </source>
</evidence>
<feature type="binding site" evidence="6">
    <location>
        <position position="199"/>
    </location>
    <ligand>
        <name>ATP</name>
        <dbReference type="ChEBI" id="CHEBI:30616"/>
    </ligand>
</feature>
<dbReference type="Proteomes" id="UP000295757">
    <property type="component" value="Unassembled WGS sequence"/>
</dbReference>
<evidence type="ECO:0000259" key="9">
    <source>
        <dbReference type="Pfam" id="PF05191"/>
    </source>
</evidence>
<feature type="binding site" evidence="6">
    <location>
        <begin position="89"/>
        <end position="92"/>
    </location>
    <ligand>
        <name>AMP</name>
        <dbReference type="ChEBI" id="CHEBI:456215"/>
    </ligand>
</feature>
<sequence>MITKNLILMGKPGAGKGTVAEIIAKEANLVHLSTGFIFRNEIQNKTELGQKVEFYVNSGGYVPDEITNEIVKNAILKLKNEKKLFILDGYPRTISQAKFLKQLPEFQFQVIQLTVSDEVILERLSGRRSCKKFGHGYHIKFNPSKIKGICDIDGSELMVRTDDKPEKIINRLNIYNQQTQPLLNYYKNNNELIILNGEQSPKEVAKKIYDNL</sequence>
<dbReference type="RefSeq" id="WP_134110542.1">
    <property type="nucleotide sequence ID" value="NZ_SOCN01000001.1"/>
</dbReference>
<dbReference type="PRINTS" id="PR00094">
    <property type="entry name" value="ADENYLTKNASE"/>
</dbReference>
<dbReference type="InterPro" id="IPR006259">
    <property type="entry name" value="Adenyl_kin_sub"/>
</dbReference>
<dbReference type="InterPro" id="IPR033690">
    <property type="entry name" value="Adenylat_kinase_CS"/>
</dbReference>
<feature type="binding site" evidence="6">
    <location>
        <position position="171"/>
    </location>
    <ligand>
        <name>AMP</name>
        <dbReference type="ChEBI" id="CHEBI:456215"/>
    </ligand>
</feature>
<feature type="binding site" evidence="6">
    <location>
        <position position="39"/>
    </location>
    <ligand>
        <name>AMP</name>
        <dbReference type="ChEBI" id="CHEBI:456215"/>
    </ligand>
</feature>
<comment type="similarity">
    <text evidence="6 7">Belongs to the adenylate kinase family.</text>
</comment>
<dbReference type="OrthoDB" id="9805030at2"/>
<dbReference type="PANTHER" id="PTHR23359">
    <property type="entry name" value="NUCLEOTIDE KINASE"/>
    <property type="match status" value="1"/>
</dbReference>
<dbReference type="InterPro" id="IPR027417">
    <property type="entry name" value="P-loop_NTPase"/>
</dbReference>
<protein>
    <recommendedName>
        <fullName evidence="6 8">Adenylate kinase</fullName>
        <shortName evidence="6">AK</shortName>
        <ecNumber evidence="6 8">2.7.4.3</ecNumber>
    </recommendedName>
    <alternativeName>
        <fullName evidence="6">ATP-AMP transphosphorylase</fullName>
    </alternativeName>
    <alternativeName>
        <fullName evidence="6">ATP:AMP phosphotransferase</fullName>
    </alternativeName>
    <alternativeName>
        <fullName evidence="6">Adenylate monophosphate kinase</fullName>
    </alternativeName>
</protein>
<comment type="caution">
    <text evidence="10">The sequence shown here is derived from an EMBL/GenBank/DDBJ whole genome shotgun (WGS) entry which is preliminary data.</text>
</comment>
<dbReference type="GO" id="GO:0004017">
    <property type="term" value="F:AMP kinase activity"/>
    <property type="evidence" value="ECO:0007669"/>
    <property type="project" value="UniProtKB-UniRule"/>
</dbReference>
<comment type="pathway">
    <text evidence="6">Purine metabolism; AMP biosynthesis via salvage pathway; AMP from ADP: step 1/1.</text>
</comment>
<dbReference type="CDD" id="cd01428">
    <property type="entry name" value="ADK"/>
    <property type="match status" value="1"/>
</dbReference>
<feature type="binding site" evidence="6">
    <location>
        <position position="96"/>
    </location>
    <ligand>
        <name>AMP</name>
        <dbReference type="ChEBI" id="CHEBI:456215"/>
    </ligand>
</feature>
<keyword evidence="11" id="KW-1185">Reference proteome</keyword>
<evidence type="ECO:0000313" key="10">
    <source>
        <dbReference type="EMBL" id="TDV24337.1"/>
    </source>
</evidence>
<dbReference type="FunFam" id="3.40.50.300:FF:000106">
    <property type="entry name" value="Adenylate kinase mitochondrial"/>
    <property type="match status" value="1"/>
</dbReference>
<dbReference type="Pfam" id="PF05191">
    <property type="entry name" value="ADK_lid"/>
    <property type="match status" value="1"/>
</dbReference>
<comment type="subunit">
    <text evidence="6 8">Monomer.</text>
</comment>
<dbReference type="SUPFAM" id="SSF52540">
    <property type="entry name" value="P-loop containing nucleoside triphosphate hydrolases"/>
    <property type="match status" value="1"/>
</dbReference>
<dbReference type="InterPro" id="IPR007862">
    <property type="entry name" value="Adenylate_kinase_lid-dom"/>
</dbReference>
<evidence type="ECO:0000256" key="4">
    <source>
        <dbReference type="ARBA" id="ARBA00022777"/>
    </source>
</evidence>
<organism evidence="10 11">
    <name type="scientific">Mycoplasmopsis mustelae</name>
    <dbReference type="NCBI Taxonomy" id="171289"/>
    <lineage>
        <taxon>Bacteria</taxon>
        <taxon>Bacillati</taxon>
        <taxon>Mycoplasmatota</taxon>
        <taxon>Mycoplasmoidales</taxon>
        <taxon>Metamycoplasmataceae</taxon>
        <taxon>Mycoplasmopsis</taxon>
    </lineage>
</organism>
<comment type="domain">
    <text evidence="6">Consists of three domains, a large central CORE domain and two small peripheral domains, NMPbind and LID, which undergo movements during catalysis. The LID domain closes over the site of phosphoryl transfer upon ATP binding. Assembling and dissambling the active center during each catalytic cycle provides an effective means to prevent ATP hydrolysis.</text>
</comment>
<dbReference type="EMBL" id="SOCN01000001">
    <property type="protein sequence ID" value="TDV24337.1"/>
    <property type="molecule type" value="Genomic_DNA"/>
</dbReference>
<dbReference type="UniPathway" id="UPA00588">
    <property type="reaction ID" value="UER00649"/>
</dbReference>
<feature type="binding site" evidence="6">
    <location>
        <position position="34"/>
    </location>
    <ligand>
        <name>AMP</name>
        <dbReference type="ChEBI" id="CHEBI:456215"/>
    </ligand>
</feature>
<comment type="catalytic activity">
    <reaction evidence="6 8">
        <text>AMP + ATP = 2 ADP</text>
        <dbReference type="Rhea" id="RHEA:12973"/>
        <dbReference type="ChEBI" id="CHEBI:30616"/>
        <dbReference type="ChEBI" id="CHEBI:456215"/>
        <dbReference type="ChEBI" id="CHEBI:456216"/>
        <dbReference type="EC" id="2.7.4.3"/>
    </reaction>
</comment>
<keyword evidence="6" id="KW-0963">Cytoplasm</keyword>
<feature type="binding site" evidence="6">
    <location>
        <begin position="60"/>
        <end position="62"/>
    </location>
    <ligand>
        <name>AMP</name>
        <dbReference type="ChEBI" id="CHEBI:456215"/>
    </ligand>
</feature>
<feature type="region of interest" description="LID" evidence="6">
    <location>
        <begin position="126"/>
        <end position="163"/>
    </location>
</feature>
<dbReference type="GO" id="GO:0044209">
    <property type="term" value="P:AMP salvage"/>
    <property type="evidence" value="ECO:0007669"/>
    <property type="project" value="UniProtKB-UniRule"/>
</dbReference>
<feature type="binding site" evidence="6">
    <location>
        <position position="127"/>
    </location>
    <ligand>
        <name>ATP</name>
        <dbReference type="ChEBI" id="CHEBI:30616"/>
    </ligand>
</feature>
<keyword evidence="3 6" id="KW-0547">Nucleotide-binding</keyword>
<comment type="subcellular location">
    <subcellularLocation>
        <location evidence="6 8">Cytoplasm</location>
    </subcellularLocation>
</comment>
<feature type="domain" description="Adenylate kinase active site lid" evidence="9">
    <location>
        <begin position="127"/>
        <end position="162"/>
    </location>
</feature>
<name>A0A4R7UD07_9BACT</name>
<accession>A0A4R7UD07</accession>
<evidence type="ECO:0000256" key="8">
    <source>
        <dbReference type="RuleBase" id="RU003331"/>
    </source>
</evidence>
<evidence type="ECO:0000256" key="5">
    <source>
        <dbReference type="ARBA" id="ARBA00022840"/>
    </source>
</evidence>
<comment type="caution">
    <text evidence="6">Lacks conserved residue(s) required for the propagation of feature annotation.</text>
</comment>
<dbReference type="NCBIfam" id="TIGR01351">
    <property type="entry name" value="adk"/>
    <property type="match status" value="1"/>
</dbReference>
<dbReference type="EC" id="2.7.4.3" evidence="6 8"/>
<dbReference type="HAMAP" id="MF_00235">
    <property type="entry name" value="Adenylate_kinase_Adk"/>
    <property type="match status" value="1"/>
</dbReference>
<keyword evidence="1 6" id="KW-0808">Transferase</keyword>
<evidence type="ECO:0000256" key="3">
    <source>
        <dbReference type="ARBA" id="ARBA00022741"/>
    </source>
</evidence>
<comment type="function">
    <text evidence="6">Catalyzes the reversible transfer of the terminal phosphate group between ATP and AMP. Plays an important role in cellular energy homeostasis and in adenine nucleotide metabolism.</text>
</comment>
<dbReference type="InterPro" id="IPR000850">
    <property type="entry name" value="Adenylat/UMP-CMP_kin"/>
</dbReference>
<dbReference type="GO" id="GO:0005737">
    <property type="term" value="C:cytoplasm"/>
    <property type="evidence" value="ECO:0007669"/>
    <property type="project" value="UniProtKB-SubCell"/>
</dbReference>
<feature type="binding site" evidence="6">
    <location>
        <begin position="13"/>
        <end position="18"/>
    </location>
    <ligand>
        <name>ATP</name>
        <dbReference type="ChEBI" id="CHEBI:30616"/>
    </ligand>
</feature>
<keyword evidence="2 6" id="KW-0545">Nucleotide biosynthesis</keyword>
<evidence type="ECO:0000256" key="1">
    <source>
        <dbReference type="ARBA" id="ARBA00022679"/>
    </source>
</evidence>
<gene>
    <name evidence="6" type="primary">adk</name>
    <name evidence="10" type="ORF">BCF59_0297</name>
</gene>
<evidence type="ECO:0000256" key="6">
    <source>
        <dbReference type="HAMAP-Rule" id="MF_00235"/>
    </source>
</evidence>
<dbReference type="GO" id="GO:0005524">
    <property type="term" value="F:ATP binding"/>
    <property type="evidence" value="ECO:0007669"/>
    <property type="project" value="UniProtKB-UniRule"/>
</dbReference>
<feature type="region of interest" description="NMP" evidence="6">
    <location>
        <begin position="33"/>
        <end position="62"/>
    </location>
</feature>